<reference evidence="1" key="1">
    <citation type="submission" date="2023-07" db="EMBL/GenBank/DDBJ databases">
        <title>Black Yeasts Isolated from many extreme environments.</title>
        <authorList>
            <person name="Coleine C."/>
            <person name="Stajich J.E."/>
            <person name="Selbmann L."/>
        </authorList>
    </citation>
    <scope>NUCLEOTIDE SEQUENCE</scope>
    <source>
        <strain evidence="1">CCFEE 5714</strain>
    </source>
</reference>
<keyword evidence="2" id="KW-1185">Reference proteome</keyword>
<sequence length="224" mass="24777">MRYIDQRGSVSAVANALGFEGNYAFTAALATYFVCTLQMPFSKRLTVSAILNCRLVLAAPIAFRLHYLYPSNASNHPLTASIVTEVVMGTAFMFASITCLKPFIRPFDAVAFNSATRSVGLFRYTAEPKVSRNDRYLELSEMRSSIHKKAGVTIHIRSIEDDCKSDQEDLIPDACKPPPTFRPVVVDHVVQARSTAPEHGFIDSGRDGRAIFKTESWTVSYGKA</sequence>
<gene>
    <name evidence="1" type="ORF">LTR37_021361</name>
</gene>
<evidence type="ECO:0000313" key="1">
    <source>
        <dbReference type="EMBL" id="KAK3679617.1"/>
    </source>
</evidence>
<dbReference type="Proteomes" id="UP001281147">
    <property type="component" value="Unassembled WGS sequence"/>
</dbReference>
<evidence type="ECO:0000313" key="2">
    <source>
        <dbReference type="Proteomes" id="UP001281147"/>
    </source>
</evidence>
<dbReference type="EMBL" id="JAUTXU010000482">
    <property type="protein sequence ID" value="KAK3679617.1"/>
    <property type="molecule type" value="Genomic_DNA"/>
</dbReference>
<accession>A0ACC3M939</accession>
<comment type="caution">
    <text evidence="1">The sequence shown here is derived from an EMBL/GenBank/DDBJ whole genome shotgun (WGS) entry which is preliminary data.</text>
</comment>
<organism evidence="1 2">
    <name type="scientific">Vermiconidia calcicola</name>
    <dbReference type="NCBI Taxonomy" id="1690605"/>
    <lineage>
        <taxon>Eukaryota</taxon>
        <taxon>Fungi</taxon>
        <taxon>Dikarya</taxon>
        <taxon>Ascomycota</taxon>
        <taxon>Pezizomycotina</taxon>
        <taxon>Dothideomycetes</taxon>
        <taxon>Dothideomycetidae</taxon>
        <taxon>Mycosphaerellales</taxon>
        <taxon>Extremaceae</taxon>
        <taxon>Vermiconidia</taxon>
    </lineage>
</organism>
<proteinExistence type="predicted"/>
<protein>
    <submittedName>
        <fullName evidence="1">Uncharacterized protein</fullName>
    </submittedName>
</protein>
<name>A0ACC3M939_9PEZI</name>